<keyword evidence="3" id="KW-0547">Nucleotide-binding</keyword>
<dbReference type="Gene3D" id="3.40.50.800">
    <property type="entry name" value="Anticodon-binding domain"/>
    <property type="match status" value="1"/>
</dbReference>
<keyword evidence="4" id="KW-0067">ATP-binding</keyword>
<evidence type="ECO:0000256" key="5">
    <source>
        <dbReference type="ARBA" id="ARBA00022917"/>
    </source>
</evidence>
<sequence>MINSHHRLPLNKLLLMQQQSLLMKTSSSSTSFILNHYHQQSLNARWFSSTRSVRDEIIPTKKPVNRLSTKFTPFMRKSAQEYQKDVSDTIESHKALVEGGYIKQISSGVYTFLPLGTKVLERLIAVIDKSLQKIGCEKVIMPSLLHQELWEETGRWQTSGKELFRLSDRKDHKYCLAPTHEECVTDVVRSLVTSYKQVPLRLYQIGVKFRDELRPRYGLMRAKEFLMKDLYSFDLDRESAYKAYEEVVGAYKEIFDLLGLDYAMVEADTGNIGGDKSHEFQVLSEVGEDFICKCNCENRYSANIEKGVGAPSDAFSTIDLNYTREVKNFSTNFDTIMRLLEEPSSELDAFYTCTEPVRHVHGSRAGYTRVVIVTRKGDEPNDIKVKDMIKNVENVEINVAEIVPIATVKDSIKQKSNSRLLIMVDSYVDPNILTKLNVEDGGVLGVKSIFRKVKTNDICISNTPGCKNTHMTIKKGIEIGHVFYLGKKYSEPMKLYIANDKGKRDFAEMGCYGIGVSRLFQAIAETHRTDKGICWPMIIAPFRASIIPIVPTANMLNNCSPEEVEAKRQQIIESSEDVYHQLNSLSAFKGEILFDDRLKERPPVKMFDMARFGVPYFVVIGKDLLESGVVEVQDRAKNQSTKMTIPEVIKFFEQESAKFEEQMSKF</sequence>
<dbReference type="Pfam" id="PF03129">
    <property type="entry name" value="HGTP_anticodon"/>
    <property type="match status" value="1"/>
</dbReference>
<dbReference type="GO" id="GO:0006433">
    <property type="term" value="P:prolyl-tRNA aminoacylation"/>
    <property type="evidence" value="ECO:0007669"/>
    <property type="project" value="InterPro"/>
</dbReference>
<dbReference type="EMBL" id="VFQX01000023">
    <property type="protein sequence ID" value="KAF0979636.1"/>
    <property type="molecule type" value="Genomic_DNA"/>
</dbReference>
<dbReference type="Gene3D" id="3.30.930.10">
    <property type="entry name" value="Bira Bifunctional Protein, Domain 2"/>
    <property type="match status" value="2"/>
</dbReference>
<dbReference type="InterPro" id="IPR004500">
    <property type="entry name" value="Pro-tRNA-synth_IIa_bac-type"/>
</dbReference>
<dbReference type="RefSeq" id="XP_044564349.1">
    <property type="nucleotide sequence ID" value="XM_044703626.1"/>
</dbReference>
<evidence type="ECO:0000256" key="8">
    <source>
        <dbReference type="ARBA" id="ARBA00047671"/>
    </source>
</evidence>
<dbReference type="GO" id="GO:0005524">
    <property type="term" value="F:ATP binding"/>
    <property type="evidence" value="ECO:0007669"/>
    <property type="project" value="UniProtKB-KW"/>
</dbReference>
<dbReference type="InterPro" id="IPR004154">
    <property type="entry name" value="Anticodon-bd"/>
</dbReference>
<dbReference type="InterPro" id="IPR002314">
    <property type="entry name" value="aa-tRNA-synt_IIb"/>
</dbReference>
<keyword evidence="5" id="KW-0648">Protein biosynthesis</keyword>
<comment type="catalytic activity">
    <reaction evidence="8">
        <text>tRNA(Pro) + L-proline + ATP = L-prolyl-tRNA(Pro) + AMP + diphosphate</text>
        <dbReference type="Rhea" id="RHEA:14305"/>
        <dbReference type="Rhea" id="RHEA-COMP:9700"/>
        <dbReference type="Rhea" id="RHEA-COMP:9702"/>
        <dbReference type="ChEBI" id="CHEBI:30616"/>
        <dbReference type="ChEBI" id="CHEBI:33019"/>
        <dbReference type="ChEBI" id="CHEBI:60039"/>
        <dbReference type="ChEBI" id="CHEBI:78442"/>
        <dbReference type="ChEBI" id="CHEBI:78532"/>
        <dbReference type="ChEBI" id="CHEBI:456215"/>
        <dbReference type="EC" id="6.1.1.15"/>
    </reaction>
</comment>
<dbReference type="Proteomes" id="UP000444721">
    <property type="component" value="Unassembled WGS sequence"/>
</dbReference>
<feature type="domain" description="Aminoacyl-transfer RNA synthetases class-II family profile" evidence="10">
    <location>
        <begin position="103"/>
        <end position="536"/>
    </location>
</feature>
<dbReference type="PANTHER" id="PTHR42753:SF2">
    <property type="entry name" value="PROLINE--TRNA LIGASE"/>
    <property type="match status" value="1"/>
</dbReference>
<dbReference type="InterPro" id="IPR006195">
    <property type="entry name" value="aa-tRNA-synth_II"/>
</dbReference>
<dbReference type="CDD" id="cd00779">
    <property type="entry name" value="ProRS_core_prok"/>
    <property type="match status" value="1"/>
</dbReference>
<dbReference type="PROSITE" id="PS50862">
    <property type="entry name" value="AA_TRNA_LIGASE_II"/>
    <property type="match status" value="1"/>
</dbReference>
<evidence type="ECO:0000256" key="6">
    <source>
        <dbReference type="ARBA" id="ARBA00023146"/>
    </source>
</evidence>
<gene>
    <name evidence="11" type="ORF">FDP41_001304</name>
</gene>
<evidence type="ECO:0000256" key="1">
    <source>
        <dbReference type="ARBA" id="ARBA00012831"/>
    </source>
</evidence>
<comment type="caution">
    <text evidence="11">The sequence shown here is derived from an EMBL/GenBank/DDBJ whole genome shotgun (WGS) entry which is preliminary data.</text>
</comment>
<name>A0A6A5BWE5_NAEFO</name>
<dbReference type="Pfam" id="PF00587">
    <property type="entry name" value="tRNA-synt_2b"/>
    <property type="match status" value="1"/>
</dbReference>
<dbReference type="OMA" id="NCDYAAN"/>
<dbReference type="EC" id="6.1.1.15" evidence="1"/>
<dbReference type="InterPro" id="IPR002316">
    <property type="entry name" value="Pro-tRNA-ligase_IIa"/>
</dbReference>
<evidence type="ECO:0000256" key="3">
    <source>
        <dbReference type="ARBA" id="ARBA00022741"/>
    </source>
</evidence>
<evidence type="ECO:0000256" key="4">
    <source>
        <dbReference type="ARBA" id="ARBA00022840"/>
    </source>
</evidence>
<evidence type="ECO:0000313" key="11">
    <source>
        <dbReference type="EMBL" id="KAF0979636.1"/>
    </source>
</evidence>
<dbReference type="VEuPathDB" id="AmoebaDB:FDP41_001304"/>
<dbReference type="PANTHER" id="PTHR42753">
    <property type="entry name" value="MITOCHONDRIAL RIBOSOME PROTEIN L39/PROLYL-TRNA LIGASE FAMILY MEMBER"/>
    <property type="match status" value="1"/>
</dbReference>
<dbReference type="NCBIfam" id="TIGR00409">
    <property type="entry name" value="proS_fam_II"/>
    <property type="match status" value="1"/>
</dbReference>
<organism evidence="11 12">
    <name type="scientific">Naegleria fowleri</name>
    <name type="common">Brain eating amoeba</name>
    <dbReference type="NCBI Taxonomy" id="5763"/>
    <lineage>
        <taxon>Eukaryota</taxon>
        <taxon>Discoba</taxon>
        <taxon>Heterolobosea</taxon>
        <taxon>Tetramitia</taxon>
        <taxon>Eutetramitia</taxon>
        <taxon>Vahlkampfiidae</taxon>
        <taxon>Naegleria</taxon>
    </lineage>
</organism>
<dbReference type="VEuPathDB" id="AmoebaDB:NF0082090"/>
<dbReference type="InterPro" id="IPR045864">
    <property type="entry name" value="aa-tRNA-synth_II/BPL/LPL"/>
</dbReference>
<dbReference type="GO" id="GO:0004827">
    <property type="term" value="F:proline-tRNA ligase activity"/>
    <property type="evidence" value="ECO:0007669"/>
    <property type="project" value="UniProtKB-EC"/>
</dbReference>
<evidence type="ECO:0000256" key="7">
    <source>
        <dbReference type="ARBA" id="ARBA00029731"/>
    </source>
</evidence>
<evidence type="ECO:0000256" key="2">
    <source>
        <dbReference type="ARBA" id="ARBA00022598"/>
    </source>
</evidence>
<dbReference type="AlphaFoldDB" id="A0A6A5BWE5"/>
<dbReference type="GO" id="GO:0005739">
    <property type="term" value="C:mitochondrion"/>
    <property type="evidence" value="ECO:0007669"/>
    <property type="project" value="TreeGrafter"/>
</dbReference>
<dbReference type="InterPro" id="IPR050062">
    <property type="entry name" value="Pro-tRNA_synthetase"/>
</dbReference>
<keyword evidence="2" id="KW-0436">Ligase</keyword>
<evidence type="ECO:0000256" key="9">
    <source>
        <dbReference type="ARBA" id="ARBA00071545"/>
    </source>
</evidence>
<dbReference type="InterPro" id="IPR036621">
    <property type="entry name" value="Anticodon-bd_dom_sf"/>
</dbReference>
<dbReference type="SUPFAM" id="SSF55681">
    <property type="entry name" value="Class II aaRS and biotin synthetases"/>
    <property type="match status" value="1"/>
</dbReference>
<keyword evidence="12" id="KW-1185">Reference proteome</keyword>
<dbReference type="OrthoDB" id="10267474at2759"/>
<evidence type="ECO:0000313" key="12">
    <source>
        <dbReference type="Proteomes" id="UP000444721"/>
    </source>
</evidence>
<protein>
    <recommendedName>
        <fullName evidence="9">Probable proline--tRNA ligase, mitochondrial</fullName>
        <ecNumber evidence="1">6.1.1.15</ecNumber>
    </recommendedName>
    <alternativeName>
        <fullName evidence="7">Prolyl-tRNA synthetase</fullName>
    </alternativeName>
</protein>
<keyword evidence="6" id="KW-0030">Aminoacyl-tRNA synthetase</keyword>
<evidence type="ECO:0000259" key="10">
    <source>
        <dbReference type="PROSITE" id="PS50862"/>
    </source>
</evidence>
<proteinExistence type="predicted"/>
<dbReference type="VEuPathDB" id="AmoebaDB:NfTy_030320"/>
<dbReference type="SUPFAM" id="SSF52954">
    <property type="entry name" value="Class II aaRS ABD-related"/>
    <property type="match status" value="1"/>
</dbReference>
<dbReference type="PRINTS" id="PR01046">
    <property type="entry name" value="TRNASYNTHPRO"/>
</dbReference>
<accession>A0A6A5BWE5</accession>
<dbReference type="FunFam" id="3.30.930.10:FF:000042">
    <property type="entry name" value="probable proline--tRNA ligase, mitochondrial"/>
    <property type="match status" value="1"/>
</dbReference>
<dbReference type="InterPro" id="IPR033730">
    <property type="entry name" value="ProRS_core_prok"/>
</dbReference>
<dbReference type="GeneID" id="68108522"/>
<reference evidence="11 12" key="1">
    <citation type="journal article" date="2019" name="Sci. Rep.">
        <title>Nanopore sequencing improves the draft genome of the human pathogenic amoeba Naegleria fowleri.</title>
        <authorList>
            <person name="Liechti N."/>
            <person name="Schurch N."/>
            <person name="Bruggmann R."/>
            <person name="Wittwer M."/>
        </authorList>
    </citation>
    <scope>NUCLEOTIDE SEQUENCE [LARGE SCALE GENOMIC DNA]</scope>
    <source>
        <strain evidence="11 12">ATCC 30894</strain>
    </source>
</reference>